<comment type="caution">
    <text evidence="5">The sequence shown here is derived from an EMBL/GenBank/DDBJ whole genome shotgun (WGS) entry which is preliminary data.</text>
</comment>
<dbReference type="FunFam" id="3.40.109.10:FF:000001">
    <property type="entry name" value="Nitroreductase family"/>
    <property type="match status" value="1"/>
</dbReference>
<organism evidence="5 6">
    <name type="scientific">Senegalia massiliensis</name>
    <dbReference type="NCBI Taxonomy" id="1720316"/>
    <lineage>
        <taxon>Bacteria</taxon>
        <taxon>Bacillati</taxon>
        <taxon>Bacillota</taxon>
        <taxon>Clostridia</taxon>
        <taxon>Eubacteriales</taxon>
        <taxon>Clostridiaceae</taxon>
        <taxon>Senegalia</taxon>
    </lineage>
</organism>
<gene>
    <name evidence="5" type="ORF">D3Z33_08930</name>
</gene>
<evidence type="ECO:0000256" key="2">
    <source>
        <dbReference type="ARBA" id="ARBA00022490"/>
    </source>
</evidence>
<protein>
    <submittedName>
        <fullName evidence="5">Nitroreductase</fullName>
    </submittedName>
</protein>
<keyword evidence="6" id="KW-1185">Reference proteome</keyword>
<comment type="subcellular location">
    <subcellularLocation>
        <location evidence="1">Cytoplasm</location>
    </subcellularLocation>
</comment>
<dbReference type="GO" id="GO:0016491">
    <property type="term" value="F:oxidoreductase activity"/>
    <property type="evidence" value="ECO:0007669"/>
    <property type="project" value="UniProtKB-KW"/>
</dbReference>
<keyword evidence="3" id="KW-0560">Oxidoreductase</keyword>
<proteinExistence type="predicted"/>
<reference evidence="5 6" key="1">
    <citation type="submission" date="2018-08" db="EMBL/GenBank/DDBJ databases">
        <title>Murine metabolic-syndrome-specific gut microbial biobank.</title>
        <authorList>
            <person name="Liu C."/>
        </authorList>
    </citation>
    <scope>NUCLEOTIDE SEQUENCE [LARGE SCALE GENOMIC DNA]</scope>
    <source>
        <strain evidence="5 6">583</strain>
    </source>
</reference>
<dbReference type="Proteomes" id="UP000467132">
    <property type="component" value="Unassembled WGS sequence"/>
</dbReference>
<dbReference type="InterPro" id="IPR000415">
    <property type="entry name" value="Nitroreductase-like"/>
</dbReference>
<evidence type="ECO:0000313" key="6">
    <source>
        <dbReference type="Proteomes" id="UP000467132"/>
    </source>
</evidence>
<feature type="domain" description="Nitroreductase" evidence="4">
    <location>
        <begin position="10"/>
        <end position="178"/>
    </location>
</feature>
<dbReference type="Pfam" id="PF00881">
    <property type="entry name" value="Nitroreductase"/>
    <property type="match status" value="1"/>
</dbReference>
<dbReference type="Gene3D" id="3.40.109.10">
    <property type="entry name" value="NADH Oxidase"/>
    <property type="match status" value="1"/>
</dbReference>
<accession>A0A845QWU8</accession>
<dbReference type="PANTHER" id="PTHR43035:SF1">
    <property type="entry name" value="FATTY ACID REPRESSION MUTANT PROTEIN 2-RELATED"/>
    <property type="match status" value="1"/>
</dbReference>
<dbReference type="CDD" id="cd02140">
    <property type="entry name" value="Frm2-like"/>
    <property type="match status" value="1"/>
</dbReference>
<dbReference type="EMBL" id="QXXA01000009">
    <property type="protein sequence ID" value="NBI06975.1"/>
    <property type="molecule type" value="Genomic_DNA"/>
</dbReference>
<dbReference type="OrthoDB" id="9810617at2"/>
<keyword evidence="2" id="KW-0963">Cytoplasm</keyword>
<evidence type="ECO:0000256" key="1">
    <source>
        <dbReference type="ARBA" id="ARBA00004496"/>
    </source>
</evidence>
<evidence type="ECO:0000313" key="5">
    <source>
        <dbReference type="EMBL" id="NBI06975.1"/>
    </source>
</evidence>
<dbReference type="SUPFAM" id="SSF55469">
    <property type="entry name" value="FMN-dependent nitroreductase-like"/>
    <property type="match status" value="1"/>
</dbReference>
<evidence type="ECO:0000256" key="3">
    <source>
        <dbReference type="ARBA" id="ARBA00023002"/>
    </source>
</evidence>
<name>A0A845QWU8_9CLOT</name>
<evidence type="ECO:0000259" key="4">
    <source>
        <dbReference type="Pfam" id="PF00881"/>
    </source>
</evidence>
<dbReference type="InterPro" id="IPR033877">
    <property type="entry name" value="Frm2/Hbn1"/>
</dbReference>
<dbReference type="AlphaFoldDB" id="A0A845QWU8"/>
<sequence>MLMNFYDAMKERRSIYNISDSSPISDEKIKEIIEESVKHTPTAFNSQSGRVILLLNDKHKRFWDITEDALRKVVPEGQFEPTEQKIESFRKGYGTILFFEDQDTVESLKEQFPLYKESFPIYSLESSGMLQYNIWTGLAINGLGASLQHYTELIEEDVKSEWNIDKSWKLLAQLPFGKKEEDAGEKEFLPLDKRVKILD</sequence>
<dbReference type="GO" id="GO:0034599">
    <property type="term" value="P:cellular response to oxidative stress"/>
    <property type="evidence" value="ECO:0007669"/>
    <property type="project" value="InterPro"/>
</dbReference>
<dbReference type="InterPro" id="IPR029479">
    <property type="entry name" value="Nitroreductase"/>
</dbReference>
<dbReference type="GO" id="GO:0005737">
    <property type="term" value="C:cytoplasm"/>
    <property type="evidence" value="ECO:0007669"/>
    <property type="project" value="UniProtKB-SubCell"/>
</dbReference>
<dbReference type="PANTHER" id="PTHR43035">
    <property type="entry name" value="FATTY ACID REPRESSION MUTANT PROTEIN 2-RELATED"/>
    <property type="match status" value="1"/>
</dbReference>
<dbReference type="RefSeq" id="WP_160197503.1">
    <property type="nucleotide sequence ID" value="NZ_QXXA01000009.1"/>
</dbReference>